<dbReference type="AlphaFoldDB" id="A0AAN9NMQ4"/>
<sequence>MYNRNGSHGVVAEGAAGVAAVLAARGHMRSWETGGLALNESFNLTDPKPTGVKLFGTPLLFVLYLSSLVRDWCQIARSLSSSTERILAQKGNEEEDSFKQKENCSCKIRKRGLKTLDQRERRRDCRGYTISAAAKPRRGLDESPNNCMVEMPHDSLIWSVV</sequence>
<accession>A0AAN9NMQ4</accession>
<protein>
    <submittedName>
        <fullName evidence="1">Uncharacterized protein</fullName>
    </submittedName>
</protein>
<evidence type="ECO:0000313" key="2">
    <source>
        <dbReference type="Proteomes" id="UP001386955"/>
    </source>
</evidence>
<organism evidence="1 2">
    <name type="scientific">Psophocarpus tetragonolobus</name>
    <name type="common">Winged bean</name>
    <name type="synonym">Dolichos tetragonolobus</name>
    <dbReference type="NCBI Taxonomy" id="3891"/>
    <lineage>
        <taxon>Eukaryota</taxon>
        <taxon>Viridiplantae</taxon>
        <taxon>Streptophyta</taxon>
        <taxon>Embryophyta</taxon>
        <taxon>Tracheophyta</taxon>
        <taxon>Spermatophyta</taxon>
        <taxon>Magnoliopsida</taxon>
        <taxon>eudicotyledons</taxon>
        <taxon>Gunneridae</taxon>
        <taxon>Pentapetalae</taxon>
        <taxon>rosids</taxon>
        <taxon>fabids</taxon>
        <taxon>Fabales</taxon>
        <taxon>Fabaceae</taxon>
        <taxon>Papilionoideae</taxon>
        <taxon>50 kb inversion clade</taxon>
        <taxon>NPAAA clade</taxon>
        <taxon>indigoferoid/millettioid clade</taxon>
        <taxon>Phaseoleae</taxon>
        <taxon>Psophocarpus</taxon>
    </lineage>
</organism>
<dbReference type="Proteomes" id="UP001386955">
    <property type="component" value="Unassembled WGS sequence"/>
</dbReference>
<gene>
    <name evidence="1" type="ORF">VNO78_35138</name>
</gene>
<keyword evidence="2" id="KW-1185">Reference proteome</keyword>
<dbReference type="EMBL" id="JAYMYS010000040">
    <property type="protein sequence ID" value="KAK7375826.1"/>
    <property type="molecule type" value="Genomic_DNA"/>
</dbReference>
<evidence type="ECO:0000313" key="1">
    <source>
        <dbReference type="EMBL" id="KAK7375826.1"/>
    </source>
</evidence>
<comment type="caution">
    <text evidence="1">The sequence shown here is derived from an EMBL/GenBank/DDBJ whole genome shotgun (WGS) entry which is preliminary data.</text>
</comment>
<proteinExistence type="predicted"/>
<name>A0AAN9NMQ4_PSOTE</name>
<reference evidence="1 2" key="1">
    <citation type="submission" date="2024-01" db="EMBL/GenBank/DDBJ databases">
        <title>The genomes of 5 underutilized Papilionoideae crops provide insights into root nodulation and disease resistanc.</title>
        <authorList>
            <person name="Jiang F."/>
        </authorList>
    </citation>
    <scope>NUCLEOTIDE SEQUENCE [LARGE SCALE GENOMIC DNA]</scope>
    <source>
        <strain evidence="1">DUOXIRENSHENG_FW03</strain>
        <tissue evidence="1">Leaves</tissue>
    </source>
</reference>